<accession>A0ABS6WJG4</accession>
<protein>
    <submittedName>
        <fullName evidence="2">Uncharacterized protein</fullName>
    </submittedName>
</protein>
<feature type="transmembrane region" description="Helical" evidence="1">
    <location>
        <begin position="20"/>
        <end position="39"/>
    </location>
</feature>
<comment type="caution">
    <text evidence="2">The sequence shown here is derived from an EMBL/GenBank/DDBJ whole genome shotgun (WGS) entry which is preliminary data.</text>
</comment>
<feature type="transmembrane region" description="Helical" evidence="1">
    <location>
        <begin position="130"/>
        <end position="149"/>
    </location>
</feature>
<gene>
    <name evidence="2" type="ORF">KY465_02190</name>
</gene>
<keyword evidence="1" id="KW-0812">Transmembrane</keyword>
<name>A0ABS6WJG4_9HYPH</name>
<keyword evidence="3" id="KW-1185">Reference proteome</keyword>
<evidence type="ECO:0000256" key="1">
    <source>
        <dbReference type="SAM" id="Phobius"/>
    </source>
</evidence>
<dbReference type="Proteomes" id="UP001430804">
    <property type="component" value="Unassembled WGS sequence"/>
</dbReference>
<proteinExistence type="predicted"/>
<evidence type="ECO:0000313" key="2">
    <source>
        <dbReference type="EMBL" id="MBW3096083.1"/>
    </source>
</evidence>
<organism evidence="2 3">
    <name type="scientific">Pseudohoeflea coraliihabitans</name>
    <dbReference type="NCBI Taxonomy" id="2860393"/>
    <lineage>
        <taxon>Bacteria</taxon>
        <taxon>Pseudomonadati</taxon>
        <taxon>Pseudomonadota</taxon>
        <taxon>Alphaproteobacteria</taxon>
        <taxon>Hyphomicrobiales</taxon>
        <taxon>Rhizobiaceae</taxon>
        <taxon>Pseudohoeflea</taxon>
    </lineage>
</organism>
<sequence length="172" mass="18452">MQADDDFGSARGARKAQARILKLAIFALLGCLVMLGVLVNGARAALYEEAHSPAVSTTQATMPARPRALAAIRMEPNSIVSPTVTLQLGQDAADQLTRSGLPVEAGPPGRAERRPDQRLVKGFLAERSNVMVLLLATFAMMLVLTTRIWKRAPAASPLQPAPVALRRSRHPL</sequence>
<keyword evidence="1" id="KW-1133">Transmembrane helix</keyword>
<dbReference type="EMBL" id="JAHWQX010000001">
    <property type="protein sequence ID" value="MBW3096083.1"/>
    <property type="molecule type" value="Genomic_DNA"/>
</dbReference>
<evidence type="ECO:0000313" key="3">
    <source>
        <dbReference type="Proteomes" id="UP001430804"/>
    </source>
</evidence>
<dbReference type="RefSeq" id="WP_219157971.1">
    <property type="nucleotide sequence ID" value="NZ_JAHWQX010000001.1"/>
</dbReference>
<keyword evidence="1" id="KW-0472">Membrane</keyword>
<reference evidence="2" key="1">
    <citation type="submission" date="2021-07" db="EMBL/GenBank/DDBJ databases">
        <title>Pseudohoeflea marina sp. nov. a polyhydroxyalcanoate-producing bacterium.</title>
        <authorList>
            <person name="Zheng W."/>
            <person name="Yu S."/>
            <person name="Huang Y."/>
        </authorList>
    </citation>
    <scope>NUCLEOTIDE SEQUENCE</scope>
    <source>
        <strain evidence="2">DP4N28-3</strain>
    </source>
</reference>